<gene>
    <name evidence="1" type="ordered locus">TOL2_C00060</name>
</gene>
<dbReference type="Proteomes" id="UP000007347">
    <property type="component" value="Chromosome"/>
</dbReference>
<dbReference type="HOGENOM" id="CLU_2600395_0_0_7"/>
<dbReference type="AlphaFoldDB" id="K0NBW2"/>
<name>K0NBW2_DESTT</name>
<sequence>MNLFNYIKLLRFYLCGIEQVVDSIRFKIGCLNCFDRCQDYFQSVNDFYFCLNDVEKNILVASRKVSKAITTIKSIFTGL</sequence>
<protein>
    <submittedName>
        <fullName evidence="1">Uncharacterized protein</fullName>
    </submittedName>
</protein>
<organism evidence="1 2">
    <name type="scientific">Desulfobacula toluolica (strain DSM 7467 / Tol2)</name>
    <dbReference type="NCBI Taxonomy" id="651182"/>
    <lineage>
        <taxon>Bacteria</taxon>
        <taxon>Pseudomonadati</taxon>
        <taxon>Thermodesulfobacteriota</taxon>
        <taxon>Desulfobacteria</taxon>
        <taxon>Desulfobacterales</taxon>
        <taxon>Desulfobacteraceae</taxon>
        <taxon>Desulfobacula</taxon>
    </lineage>
</organism>
<proteinExistence type="predicted"/>
<dbReference type="STRING" id="651182.TOL2_C00060"/>
<dbReference type="KEGG" id="dto:TOL2_C00060"/>
<accession>K0NBW2</accession>
<evidence type="ECO:0000313" key="1">
    <source>
        <dbReference type="EMBL" id="CCK78176.1"/>
    </source>
</evidence>
<reference evidence="1 2" key="1">
    <citation type="journal article" date="2013" name="Environ. Microbiol.">
        <title>Complete genome, catabolic sub-proteomes and key-metabolites of Desulfobacula toluolica Tol2, a marine, aromatic compound-degrading, sulfate-reducing bacterium.</title>
        <authorList>
            <person name="Wohlbrand L."/>
            <person name="Jacob J.H."/>
            <person name="Kube M."/>
            <person name="Mussmann M."/>
            <person name="Jarling R."/>
            <person name="Beck A."/>
            <person name="Amann R."/>
            <person name="Wilkes H."/>
            <person name="Reinhardt R."/>
            <person name="Rabus R."/>
        </authorList>
    </citation>
    <scope>NUCLEOTIDE SEQUENCE [LARGE SCALE GENOMIC DNA]</scope>
    <source>
        <strain evidence="2">DSM 7467 / Tol2</strain>
    </source>
</reference>
<keyword evidence="2" id="KW-1185">Reference proteome</keyword>
<evidence type="ECO:0000313" key="2">
    <source>
        <dbReference type="Proteomes" id="UP000007347"/>
    </source>
</evidence>
<dbReference type="EMBL" id="FO203503">
    <property type="protein sequence ID" value="CCK78176.1"/>
    <property type="molecule type" value="Genomic_DNA"/>
</dbReference>